<keyword evidence="2" id="KW-0175">Coiled coil</keyword>
<evidence type="ECO:0000256" key="1">
    <source>
        <dbReference type="PROSITE-ProRule" id="PRU00047"/>
    </source>
</evidence>
<keyword evidence="1" id="KW-0863">Zinc-finger</keyword>
<sequence length="636" mass="69976">MSELEELRQRLAEAELANLAYAEKEEELQQKLRDARLRLTYGSAGAEGKDSGEGKWDVRNPMTELVDLLRSSGLGARPEAHKVRKDFSMQSLVRKWGGTKDEVPVEEFLAQLRSIGKTGHWEDSDLVTICRLKLQGMATAFIEGHPELTGEGVTFPQLEAALRKRFADPKVWEVREEELRRCVQGPTESIREYADRVLNLGRRAIRPADNAIESAWLQNEGDKRTVKAFVQGLRRVVAKEVALRHPTTADEAIEMALEVEHTLRQLRYSEMGREGRVLAIDEVGPEPDLPADEVAAMWPNHRVPRRAEPRDSCPQCARRAPQAERGAPTSNPPTCFRCGQPGHMARAEVKDVPGSDPIVAPRKIPKGRVQGKKEPERSECEEEVTEALASRRQVVPALSRALVAVLVPGEEGSEVLLEPYDEEESEGEKPGPASEDDEGVEYRGRSESAEEEVESNGVLRPSTPLGRESEGEEQSETGLESSEEGDSGSSWESFSHQSDNGSVHSFPSGTGSVRGPVDLVVPHWMRGQATTSHLAVAGSSHTPGSDPSTASSSPLLSISDAGSPTPGQGTASTPGSIEAPYWESDPRSLGPHPEDSTPPSPVPAEVHPEMDVDRRPQRTRCRPRRFLDYEVNWKDE</sequence>
<dbReference type="Pfam" id="PF00098">
    <property type="entry name" value="zf-CCHC"/>
    <property type="match status" value="1"/>
</dbReference>
<dbReference type="PANTHER" id="PTHR33223">
    <property type="entry name" value="CCHC-TYPE DOMAIN-CONTAINING PROTEIN"/>
    <property type="match status" value="1"/>
</dbReference>
<dbReference type="AlphaFoldDB" id="A0A8S9Y8J3"/>
<comment type="caution">
    <text evidence="5">The sequence shown here is derived from an EMBL/GenBank/DDBJ whole genome shotgun (WGS) entry which is preliminary data.</text>
</comment>
<feature type="region of interest" description="Disordered" evidence="3">
    <location>
        <begin position="353"/>
        <end position="381"/>
    </location>
</feature>
<feature type="compositionally biased region" description="Polar residues" evidence="3">
    <location>
        <begin position="565"/>
        <end position="575"/>
    </location>
</feature>
<evidence type="ECO:0000259" key="4">
    <source>
        <dbReference type="PROSITE" id="PS50158"/>
    </source>
</evidence>
<dbReference type="Pfam" id="PF03732">
    <property type="entry name" value="Retrotrans_gag"/>
    <property type="match status" value="1"/>
</dbReference>
<feature type="coiled-coil region" evidence="2">
    <location>
        <begin position="4"/>
        <end position="38"/>
    </location>
</feature>
<feature type="compositionally biased region" description="Basic and acidic residues" evidence="3">
    <location>
        <begin position="606"/>
        <end position="616"/>
    </location>
</feature>
<evidence type="ECO:0000313" key="5">
    <source>
        <dbReference type="EMBL" id="KAF6216851.1"/>
    </source>
</evidence>
<name>A0A8S9Y8J3_APOLU</name>
<evidence type="ECO:0000256" key="3">
    <source>
        <dbReference type="SAM" id="MobiDB-lite"/>
    </source>
</evidence>
<accession>A0A8S9Y8J3</accession>
<dbReference type="Proteomes" id="UP000466442">
    <property type="component" value="Linkage Group LG1"/>
</dbReference>
<gene>
    <name evidence="5" type="ORF">GE061_001201</name>
</gene>
<evidence type="ECO:0000313" key="6">
    <source>
        <dbReference type="Proteomes" id="UP000466442"/>
    </source>
</evidence>
<keyword evidence="6" id="KW-1185">Reference proteome</keyword>
<dbReference type="InterPro" id="IPR005162">
    <property type="entry name" value="Retrotrans_gag_dom"/>
</dbReference>
<feature type="domain" description="CCHC-type" evidence="4">
    <location>
        <begin position="335"/>
        <end position="346"/>
    </location>
</feature>
<dbReference type="InterPro" id="IPR001878">
    <property type="entry name" value="Znf_CCHC"/>
</dbReference>
<feature type="region of interest" description="Disordered" evidence="3">
    <location>
        <begin position="532"/>
        <end position="620"/>
    </location>
</feature>
<dbReference type="PANTHER" id="PTHR33223:SF6">
    <property type="entry name" value="CCHC-TYPE DOMAIN-CONTAINING PROTEIN"/>
    <property type="match status" value="1"/>
</dbReference>
<dbReference type="PROSITE" id="PS50158">
    <property type="entry name" value="ZF_CCHC"/>
    <property type="match status" value="1"/>
</dbReference>
<dbReference type="GO" id="GO:0008270">
    <property type="term" value="F:zinc ion binding"/>
    <property type="evidence" value="ECO:0007669"/>
    <property type="project" value="UniProtKB-KW"/>
</dbReference>
<feature type="compositionally biased region" description="Acidic residues" evidence="3">
    <location>
        <begin position="470"/>
        <end position="486"/>
    </location>
</feature>
<organism evidence="5 6">
    <name type="scientific">Apolygus lucorum</name>
    <name type="common">Small green plant bug</name>
    <name type="synonym">Lygocoris lucorum</name>
    <dbReference type="NCBI Taxonomy" id="248454"/>
    <lineage>
        <taxon>Eukaryota</taxon>
        <taxon>Metazoa</taxon>
        <taxon>Ecdysozoa</taxon>
        <taxon>Arthropoda</taxon>
        <taxon>Hexapoda</taxon>
        <taxon>Insecta</taxon>
        <taxon>Pterygota</taxon>
        <taxon>Neoptera</taxon>
        <taxon>Paraneoptera</taxon>
        <taxon>Hemiptera</taxon>
        <taxon>Heteroptera</taxon>
        <taxon>Panheteroptera</taxon>
        <taxon>Cimicomorpha</taxon>
        <taxon>Miridae</taxon>
        <taxon>Mirini</taxon>
        <taxon>Apolygus</taxon>
    </lineage>
</organism>
<evidence type="ECO:0000256" key="2">
    <source>
        <dbReference type="SAM" id="Coils"/>
    </source>
</evidence>
<protein>
    <recommendedName>
        <fullName evidence="4">CCHC-type domain-containing protein</fullName>
    </recommendedName>
</protein>
<feature type="region of interest" description="Disordered" evidence="3">
    <location>
        <begin position="414"/>
        <end position="519"/>
    </location>
</feature>
<dbReference type="GO" id="GO:0003676">
    <property type="term" value="F:nucleic acid binding"/>
    <property type="evidence" value="ECO:0007669"/>
    <property type="project" value="InterPro"/>
</dbReference>
<feature type="compositionally biased region" description="Polar residues" evidence="3">
    <location>
        <begin position="496"/>
        <end position="511"/>
    </location>
</feature>
<keyword evidence="1" id="KW-0862">Zinc</keyword>
<reference evidence="5" key="1">
    <citation type="journal article" date="2021" name="Mol. Ecol. Resour.">
        <title>Apolygus lucorum genome provides insights into omnivorousness and mesophyll feeding.</title>
        <authorList>
            <person name="Liu Y."/>
            <person name="Liu H."/>
            <person name="Wang H."/>
            <person name="Huang T."/>
            <person name="Liu B."/>
            <person name="Yang B."/>
            <person name="Yin L."/>
            <person name="Li B."/>
            <person name="Zhang Y."/>
            <person name="Zhang S."/>
            <person name="Jiang F."/>
            <person name="Zhang X."/>
            <person name="Ren Y."/>
            <person name="Wang B."/>
            <person name="Wang S."/>
            <person name="Lu Y."/>
            <person name="Wu K."/>
            <person name="Fan W."/>
            <person name="Wang G."/>
        </authorList>
    </citation>
    <scope>NUCLEOTIDE SEQUENCE</scope>
    <source>
        <strain evidence="5">12Hb</strain>
    </source>
</reference>
<dbReference type="EMBL" id="WIXP02000001">
    <property type="protein sequence ID" value="KAF6216851.1"/>
    <property type="molecule type" value="Genomic_DNA"/>
</dbReference>
<proteinExistence type="predicted"/>
<keyword evidence="1" id="KW-0479">Metal-binding</keyword>
<feature type="compositionally biased region" description="Low complexity" evidence="3">
    <location>
        <begin position="542"/>
        <end position="563"/>
    </location>
</feature>
<dbReference type="OrthoDB" id="6759373at2759"/>